<reference evidence="2 3" key="1">
    <citation type="submission" date="2023-08" db="EMBL/GenBank/DDBJ databases">
        <title>Black Yeasts Isolated from many extreme environments.</title>
        <authorList>
            <person name="Coleine C."/>
            <person name="Stajich J.E."/>
            <person name="Selbmann L."/>
        </authorList>
    </citation>
    <scope>NUCLEOTIDE SEQUENCE [LARGE SCALE GENOMIC DNA]</scope>
    <source>
        <strain evidence="2 3">CCFEE 5935</strain>
    </source>
</reference>
<sequence>MDPASQTSYQSQQQDFDIDEFITLQSQSHRHGKNDVDRAMADTVHVERLNENYFTTPALLRDHTLHHRHETPPQGAPQDIPQYFRGQGSQPTTLSTWTDTSTKPTPSLHRWNEHVSAEDPLAGLGLEEFMPEYTTKMDFTQDISADLTKLDQNALQQTPETAPGLSLGNSGPVMSSATPEPFRRGGQDSFLPAMDHYSSDSLDGAFC</sequence>
<dbReference type="GeneID" id="89924510"/>
<evidence type="ECO:0000313" key="3">
    <source>
        <dbReference type="Proteomes" id="UP001337655"/>
    </source>
</evidence>
<feature type="region of interest" description="Disordered" evidence="1">
    <location>
        <begin position="88"/>
        <end position="108"/>
    </location>
</feature>
<feature type="region of interest" description="Disordered" evidence="1">
    <location>
        <begin position="159"/>
        <end position="195"/>
    </location>
</feature>
<keyword evidence="3" id="KW-1185">Reference proteome</keyword>
<comment type="caution">
    <text evidence="2">The sequence shown here is derived from an EMBL/GenBank/DDBJ whole genome shotgun (WGS) entry which is preliminary data.</text>
</comment>
<evidence type="ECO:0000256" key="1">
    <source>
        <dbReference type="SAM" id="MobiDB-lite"/>
    </source>
</evidence>
<name>A0AAV9PHK7_9PEZI</name>
<feature type="compositionally biased region" description="Low complexity" evidence="1">
    <location>
        <begin position="91"/>
        <end position="107"/>
    </location>
</feature>
<dbReference type="EMBL" id="JAVRRT010000004">
    <property type="protein sequence ID" value="KAK5173041.1"/>
    <property type="molecule type" value="Genomic_DNA"/>
</dbReference>
<gene>
    <name evidence="2" type="ORF">LTR77_003163</name>
</gene>
<dbReference type="RefSeq" id="XP_064661759.1">
    <property type="nucleotide sequence ID" value="XM_064800420.1"/>
</dbReference>
<evidence type="ECO:0000313" key="2">
    <source>
        <dbReference type="EMBL" id="KAK5173041.1"/>
    </source>
</evidence>
<dbReference type="AlphaFoldDB" id="A0AAV9PHK7"/>
<organism evidence="2 3">
    <name type="scientific">Saxophila tyrrhenica</name>
    <dbReference type="NCBI Taxonomy" id="1690608"/>
    <lineage>
        <taxon>Eukaryota</taxon>
        <taxon>Fungi</taxon>
        <taxon>Dikarya</taxon>
        <taxon>Ascomycota</taxon>
        <taxon>Pezizomycotina</taxon>
        <taxon>Dothideomycetes</taxon>
        <taxon>Dothideomycetidae</taxon>
        <taxon>Mycosphaerellales</taxon>
        <taxon>Extremaceae</taxon>
        <taxon>Saxophila</taxon>
    </lineage>
</organism>
<dbReference type="Proteomes" id="UP001337655">
    <property type="component" value="Unassembled WGS sequence"/>
</dbReference>
<protein>
    <submittedName>
        <fullName evidence="2">Uncharacterized protein</fullName>
    </submittedName>
</protein>
<feature type="compositionally biased region" description="Polar residues" evidence="1">
    <location>
        <begin position="167"/>
        <end position="178"/>
    </location>
</feature>
<accession>A0AAV9PHK7</accession>
<proteinExistence type="predicted"/>